<dbReference type="AlphaFoldDB" id="A0AA37SZ81"/>
<evidence type="ECO:0000313" key="6">
    <source>
        <dbReference type="Proteomes" id="UP001156601"/>
    </source>
</evidence>
<dbReference type="Pfam" id="PF09822">
    <property type="entry name" value="ABC_transp_aux"/>
    <property type="match status" value="1"/>
</dbReference>
<feature type="domain" description="DUF7088" evidence="4">
    <location>
        <begin position="39"/>
        <end position="139"/>
    </location>
</feature>
<dbReference type="EMBL" id="BSOT01000019">
    <property type="protein sequence ID" value="GLR73002.1"/>
    <property type="molecule type" value="Genomic_DNA"/>
</dbReference>
<evidence type="ECO:0000259" key="3">
    <source>
        <dbReference type="Pfam" id="PF09822"/>
    </source>
</evidence>
<organism evidence="5 6">
    <name type="scientific">Agaribacter marinus</name>
    <dbReference type="NCBI Taxonomy" id="1431249"/>
    <lineage>
        <taxon>Bacteria</taxon>
        <taxon>Pseudomonadati</taxon>
        <taxon>Pseudomonadota</taxon>
        <taxon>Gammaproteobacteria</taxon>
        <taxon>Alteromonadales</taxon>
        <taxon>Alteromonadaceae</taxon>
        <taxon>Agaribacter</taxon>
    </lineage>
</organism>
<dbReference type="InterPro" id="IPR019196">
    <property type="entry name" value="ABC_transp_unknown"/>
</dbReference>
<evidence type="ECO:0000256" key="1">
    <source>
        <dbReference type="SAM" id="Coils"/>
    </source>
</evidence>
<proteinExistence type="predicted"/>
<feature type="transmembrane region" description="Helical" evidence="2">
    <location>
        <begin position="579"/>
        <end position="602"/>
    </location>
</feature>
<keyword evidence="1" id="KW-0175">Coiled coil</keyword>
<reference evidence="5" key="1">
    <citation type="journal article" date="2014" name="Int. J. Syst. Evol. Microbiol.">
        <title>Complete genome sequence of Corynebacterium casei LMG S-19264T (=DSM 44701T), isolated from a smear-ripened cheese.</title>
        <authorList>
            <consortium name="US DOE Joint Genome Institute (JGI-PGF)"/>
            <person name="Walter F."/>
            <person name="Albersmeier A."/>
            <person name="Kalinowski J."/>
            <person name="Ruckert C."/>
        </authorList>
    </citation>
    <scope>NUCLEOTIDE SEQUENCE</scope>
    <source>
        <strain evidence="5">NBRC 110023</strain>
    </source>
</reference>
<keyword evidence="6" id="KW-1185">Reference proteome</keyword>
<accession>A0AA37SZ81</accession>
<keyword evidence="2" id="KW-0812">Transmembrane</keyword>
<evidence type="ECO:0000256" key="2">
    <source>
        <dbReference type="SAM" id="Phobius"/>
    </source>
</evidence>
<evidence type="ECO:0008006" key="7">
    <source>
        <dbReference type="Google" id="ProtNLM"/>
    </source>
</evidence>
<dbReference type="InterPro" id="IPR055396">
    <property type="entry name" value="DUF7088"/>
</dbReference>
<comment type="caution">
    <text evidence="5">The sequence shown here is derived from an EMBL/GenBank/DDBJ whole genome shotgun (WGS) entry which is preliminary data.</text>
</comment>
<feature type="transmembrane region" description="Helical" evidence="2">
    <location>
        <begin position="9"/>
        <end position="30"/>
    </location>
</feature>
<evidence type="ECO:0000313" key="5">
    <source>
        <dbReference type="EMBL" id="GLR73002.1"/>
    </source>
</evidence>
<gene>
    <name evidence="5" type="ORF">GCM10007852_39100</name>
</gene>
<protein>
    <recommendedName>
        <fullName evidence="7">ABC transporter</fullName>
    </recommendedName>
</protein>
<feature type="domain" description="ABC-type uncharacterised transport system" evidence="3">
    <location>
        <begin position="178"/>
        <end position="470"/>
    </location>
</feature>
<dbReference type="Proteomes" id="UP001156601">
    <property type="component" value="Unassembled WGS sequence"/>
</dbReference>
<name>A0AA37SZ81_9ALTE</name>
<evidence type="ECO:0000259" key="4">
    <source>
        <dbReference type="Pfam" id="PF23357"/>
    </source>
</evidence>
<sequence length="611" mass="66596">MMQKTFSNIIFFVALIAVFLVAILLNNLLFKGVSVDLTENKVYSLSSGTKDILSELEEPVNLYFFFSDDASKGMTAIRNYAVQVETLLKKYEQLAGGKINLEIVDPAPFSEDEDRAATFGLTAATVGSAGESIYFGLAGTNALDDAMVIGFFDPSKESFLEYDISKLVHQLSSPELAKVAIVTSLALEGGQNPMTGQQDPPNVIFTQLSQLFDVTLVNEVEDTLPEDSQVLILWHPQNVSDALLYNIDQYLLKGVKAIAFIDPHFESDQMSPMGAVGANSSLTSVLGKYGISVKDDELILDAQLGLEIRGQQNNVVRHVGYLGLGNAQINSDDITTADLDTLNGASFGAVTIDADNTLSLMPLISSSENTFTINTNDYATQRSPDALLDLASPFDQQAVLAARVTGKVTSAYTDNVEAQKDGFIGESEDFNIAVIADADLLADRFWVQQSSFFGQTVYSPFANNGDFVTNLVENFAGSEGLIGIRSRGTFARPFDKVQALAVQAEEKFREQEQLLQAQLEQTEAQLAQIQSQQTDSLTISPEQQAAIDEFIAQRVNIRKALRDVQFQLDKDIDSLGNKLAILNIVVAPLALVLLLFLTARLFSKRAPVAKQ</sequence>
<dbReference type="Pfam" id="PF23357">
    <property type="entry name" value="DUF7088"/>
    <property type="match status" value="1"/>
</dbReference>
<keyword evidence="2" id="KW-0472">Membrane</keyword>
<keyword evidence="2" id="KW-1133">Transmembrane helix</keyword>
<feature type="coiled-coil region" evidence="1">
    <location>
        <begin position="501"/>
        <end position="532"/>
    </location>
</feature>
<reference evidence="5" key="2">
    <citation type="submission" date="2023-01" db="EMBL/GenBank/DDBJ databases">
        <title>Draft genome sequence of Agaribacter marinus strain NBRC 110023.</title>
        <authorList>
            <person name="Sun Q."/>
            <person name="Mori K."/>
        </authorList>
    </citation>
    <scope>NUCLEOTIDE SEQUENCE</scope>
    <source>
        <strain evidence="5">NBRC 110023</strain>
    </source>
</reference>